<organism evidence="7 8">
    <name type="scientific">Tengunoibacter tsumagoiensis</name>
    <dbReference type="NCBI Taxonomy" id="2014871"/>
    <lineage>
        <taxon>Bacteria</taxon>
        <taxon>Bacillati</taxon>
        <taxon>Chloroflexota</taxon>
        <taxon>Ktedonobacteria</taxon>
        <taxon>Ktedonobacterales</taxon>
        <taxon>Dictyobacteraceae</taxon>
        <taxon>Tengunoibacter</taxon>
    </lineage>
</organism>
<evidence type="ECO:0000256" key="5">
    <source>
        <dbReference type="ARBA" id="ARBA00041564"/>
    </source>
</evidence>
<dbReference type="Pfam" id="PF00425">
    <property type="entry name" value="Chorismate_bind"/>
    <property type="match status" value="1"/>
</dbReference>
<dbReference type="EMBL" id="BIFR01000002">
    <property type="protein sequence ID" value="GCE14860.1"/>
    <property type="molecule type" value="Genomic_DNA"/>
</dbReference>
<comment type="catalytic activity">
    <reaction evidence="1">
        <text>chorismate = isochorismate</text>
        <dbReference type="Rhea" id="RHEA:18985"/>
        <dbReference type="ChEBI" id="CHEBI:29748"/>
        <dbReference type="ChEBI" id="CHEBI:29780"/>
        <dbReference type="EC" id="5.4.4.2"/>
    </reaction>
</comment>
<dbReference type="SUPFAM" id="SSF56322">
    <property type="entry name" value="ADC synthase"/>
    <property type="match status" value="1"/>
</dbReference>
<keyword evidence="8" id="KW-1185">Reference proteome</keyword>
<dbReference type="OrthoDB" id="9803598at2"/>
<dbReference type="Gene3D" id="3.60.120.10">
    <property type="entry name" value="Anthranilate synthase"/>
    <property type="match status" value="1"/>
</dbReference>
<dbReference type="PANTHER" id="PTHR42839">
    <property type="entry name" value="ISOCHORISMATE SYNTHASE ENTC"/>
    <property type="match status" value="1"/>
</dbReference>
<feature type="domain" description="Chorismate-utilising enzyme C-terminal" evidence="6">
    <location>
        <begin position="227"/>
        <end position="483"/>
    </location>
</feature>
<reference evidence="8" key="1">
    <citation type="submission" date="2018-12" db="EMBL/GenBank/DDBJ databases">
        <title>Tengunoibacter tsumagoiensis gen. nov., sp. nov., Dictyobacter kobayashii sp. nov., D. alpinus sp. nov., and D. joshuensis sp. nov. and description of Dictyobacteraceae fam. nov. within the order Ktedonobacterales isolated from Tengu-no-mugimeshi.</title>
        <authorList>
            <person name="Wang C.M."/>
            <person name="Zheng Y."/>
            <person name="Sakai Y."/>
            <person name="Toyoda A."/>
            <person name="Minakuchi Y."/>
            <person name="Abe K."/>
            <person name="Yokota A."/>
            <person name="Yabe S."/>
        </authorList>
    </citation>
    <scope>NUCLEOTIDE SEQUENCE [LARGE SCALE GENOMIC DNA]</scope>
    <source>
        <strain evidence="8">Uno3</strain>
    </source>
</reference>
<dbReference type="EC" id="5.4.4.2" evidence="3"/>
<evidence type="ECO:0000313" key="8">
    <source>
        <dbReference type="Proteomes" id="UP000287352"/>
    </source>
</evidence>
<dbReference type="InterPro" id="IPR005801">
    <property type="entry name" value="ADC_synthase"/>
</dbReference>
<sequence length="495" mass="54436">MKFMVVANRESMGTPPLRSVSFDQEQLRVSLQEASSRALHYQRNIVACLVKPVEYFQPINLFPCLQQCIPGDCFFWTQPSTQTAFIGCGSAAQIETWGATRFTETATGWQTLVEHAVISGAPSDTQVRFPLFYGGFSFDVLQPTTPLWEGFPHGLLILPQMLFLQEAGQTMVAINILVGPDDDIELHLTQTQALLERFQAALDSHSTRKSMINFSQCMAIHDLRPANEWRELVGNIVRQIQAGLYQKVVLARGVQVTLNPQIQASLDVSQILTRLTRSNPGSYIFAIQRGGRCFTGATPECLVRIHEGQLSTMALAGTAPRGTNELEDEQIGAELLASAKNQGEHHSVVAMLQETLLQFCRQVRSGDQRQLIKLKNVQHLMTPIMGELLAGYSILEVIAHLHPTPAVGGLPRQTSLQAIREQEALDRGWYASPIGWIDAGGGGEFAVALRSGLIGERDATLFAGCGIVAASDPESEYVESCLKLKVMLHGLGWEN</sequence>
<evidence type="ECO:0000256" key="3">
    <source>
        <dbReference type="ARBA" id="ARBA00012824"/>
    </source>
</evidence>
<dbReference type="PANTHER" id="PTHR42839:SF1">
    <property type="entry name" value="ISOCHORISMATE SYNTHASE MENF"/>
    <property type="match status" value="1"/>
</dbReference>
<protein>
    <recommendedName>
        <fullName evidence="3">isochorismate synthase</fullName>
        <ecNumber evidence="3">5.4.4.2</ecNumber>
    </recommendedName>
    <alternativeName>
        <fullName evidence="5">Isochorismate mutase</fullName>
    </alternativeName>
</protein>
<dbReference type="GO" id="GO:0009697">
    <property type="term" value="P:salicylic acid biosynthetic process"/>
    <property type="evidence" value="ECO:0007669"/>
    <property type="project" value="TreeGrafter"/>
</dbReference>
<evidence type="ECO:0000256" key="1">
    <source>
        <dbReference type="ARBA" id="ARBA00000799"/>
    </source>
</evidence>
<comment type="similarity">
    <text evidence="2">Belongs to the isochorismate synthase family.</text>
</comment>
<evidence type="ECO:0000259" key="6">
    <source>
        <dbReference type="Pfam" id="PF00425"/>
    </source>
</evidence>
<gene>
    <name evidence="7" type="ORF">KTT_47190</name>
</gene>
<name>A0A402A6U1_9CHLR</name>
<dbReference type="InterPro" id="IPR004561">
    <property type="entry name" value="IsoChor_synthase"/>
</dbReference>
<evidence type="ECO:0000313" key="7">
    <source>
        <dbReference type="EMBL" id="GCE14860.1"/>
    </source>
</evidence>
<dbReference type="GO" id="GO:0008909">
    <property type="term" value="F:isochorismate synthase activity"/>
    <property type="evidence" value="ECO:0007669"/>
    <property type="project" value="UniProtKB-EC"/>
</dbReference>
<evidence type="ECO:0000256" key="2">
    <source>
        <dbReference type="ARBA" id="ARBA00005297"/>
    </source>
</evidence>
<comment type="caution">
    <text evidence="7">The sequence shown here is derived from an EMBL/GenBank/DDBJ whole genome shotgun (WGS) entry which is preliminary data.</text>
</comment>
<dbReference type="Proteomes" id="UP000287352">
    <property type="component" value="Unassembled WGS sequence"/>
</dbReference>
<dbReference type="NCBIfam" id="TIGR00543">
    <property type="entry name" value="isochor_syn"/>
    <property type="match status" value="1"/>
</dbReference>
<proteinExistence type="inferred from homology"/>
<evidence type="ECO:0000256" key="4">
    <source>
        <dbReference type="ARBA" id="ARBA00023235"/>
    </source>
</evidence>
<accession>A0A402A6U1</accession>
<dbReference type="AlphaFoldDB" id="A0A402A6U1"/>
<dbReference type="InterPro" id="IPR015890">
    <property type="entry name" value="Chorismate_C"/>
</dbReference>
<keyword evidence="4" id="KW-0413">Isomerase</keyword>